<comment type="caution">
    <text evidence="12">The sequence shown here is derived from an EMBL/GenBank/DDBJ whole genome shotgun (WGS) entry which is preliminary data.</text>
</comment>
<sequence>MDQTMCLGVEGVKKTILYGGTGEIPKFITGSKVKFHFRTMLCDDDRTVIDDSKKVDMPMEIVIGNMFKLDIWETLLASMRIGEVSEFWCDITHTGMYPILSKSMRRIAEGKDPTDWHIHTCGMANMFAYHSLGYDDLDELMKEPKPLYFVLELLKVSQPSEYNRETWALSDGERVKAVPLLHAQGNKFFKQGRYEEAIQKYKEGIVCLKNVQTKEKAWEVSWLKLEKMANTLTLNYCQCLLRTEEYYEVIEHTTDILNKHPGIMKAYYLRARAHLEVWNEAEAREDFERVLDLEPGMKKVVTRDLGVLSMRMEEKNEEDRKKYKGMFEEKRKQREMAHNTESEEVEQQTGESEVSDTRQA</sequence>
<keyword evidence="6" id="KW-0677">Repeat</keyword>
<feature type="repeat" description="TPR" evidence="9">
    <location>
        <begin position="264"/>
        <end position="297"/>
    </location>
</feature>
<keyword evidence="7 9" id="KW-0802">TPR repeat</keyword>
<evidence type="ECO:0000256" key="3">
    <source>
        <dbReference type="ARBA" id="ARBA00004496"/>
    </source>
</evidence>
<evidence type="ECO:0000256" key="10">
    <source>
        <dbReference type="SAM" id="MobiDB-lite"/>
    </source>
</evidence>
<dbReference type="GO" id="GO:0003755">
    <property type="term" value="F:peptidyl-prolyl cis-trans isomerase activity"/>
    <property type="evidence" value="ECO:0007669"/>
    <property type="project" value="InterPro"/>
</dbReference>
<comment type="subcellular location">
    <subcellularLocation>
        <location evidence="3">Cytoplasm</location>
    </subcellularLocation>
    <subcellularLocation>
        <location evidence="2">Nucleus</location>
    </subcellularLocation>
</comment>
<evidence type="ECO:0000313" key="13">
    <source>
        <dbReference type="Proteomes" id="UP000823561"/>
    </source>
</evidence>
<evidence type="ECO:0000256" key="1">
    <source>
        <dbReference type="ARBA" id="ARBA00002748"/>
    </source>
</evidence>
<dbReference type="AlphaFoldDB" id="A0AAV6G6Q5"/>
<dbReference type="SUPFAM" id="SSF48452">
    <property type="entry name" value="TPR-like"/>
    <property type="match status" value="1"/>
</dbReference>
<dbReference type="PANTHER" id="PTHR11242">
    <property type="entry name" value="ARYL HYDROCARBON RECEPTOR INTERACTING PROTEIN RELATED"/>
    <property type="match status" value="1"/>
</dbReference>
<dbReference type="GO" id="GO:0005634">
    <property type="term" value="C:nucleus"/>
    <property type="evidence" value="ECO:0007669"/>
    <property type="project" value="UniProtKB-SubCell"/>
</dbReference>
<dbReference type="EMBL" id="JADWDJ010000015">
    <property type="protein sequence ID" value="KAG5269180.1"/>
    <property type="molecule type" value="Genomic_DNA"/>
</dbReference>
<evidence type="ECO:0000256" key="5">
    <source>
        <dbReference type="ARBA" id="ARBA00022490"/>
    </source>
</evidence>
<evidence type="ECO:0000256" key="6">
    <source>
        <dbReference type="ARBA" id="ARBA00022737"/>
    </source>
</evidence>
<evidence type="ECO:0000256" key="4">
    <source>
        <dbReference type="ARBA" id="ARBA00015658"/>
    </source>
</evidence>
<feature type="region of interest" description="Disordered" evidence="10">
    <location>
        <begin position="314"/>
        <end position="360"/>
    </location>
</feature>
<name>A0AAV6G6Q5_9TELE</name>
<organism evidence="12 13">
    <name type="scientific">Alosa alosa</name>
    <name type="common">allis shad</name>
    <dbReference type="NCBI Taxonomy" id="278164"/>
    <lineage>
        <taxon>Eukaryota</taxon>
        <taxon>Metazoa</taxon>
        <taxon>Chordata</taxon>
        <taxon>Craniata</taxon>
        <taxon>Vertebrata</taxon>
        <taxon>Euteleostomi</taxon>
        <taxon>Actinopterygii</taxon>
        <taxon>Neopterygii</taxon>
        <taxon>Teleostei</taxon>
        <taxon>Clupei</taxon>
        <taxon>Clupeiformes</taxon>
        <taxon>Clupeoidei</taxon>
        <taxon>Clupeidae</taxon>
        <taxon>Alosa</taxon>
    </lineage>
</organism>
<feature type="compositionally biased region" description="Basic and acidic residues" evidence="10">
    <location>
        <begin position="314"/>
        <end position="341"/>
    </location>
</feature>
<evidence type="ECO:0000259" key="11">
    <source>
        <dbReference type="Pfam" id="PF23322"/>
    </source>
</evidence>
<dbReference type="GO" id="GO:0005737">
    <property type="term" value="C:cytoplasm"/>
    <property type="evidence" value="ECO:0007669"/>
    <property type="project" value="UniProtKB-SubCell"/>
</dbReference>
<dbReference type="Pfam" id="PF23322">
    <property type="entry name" value="PPIase_AIP"/>
    <property type="match status" value="1"/>
</dbReference>
<dbReference type="Gene3D" id="3.10.50.40">
    <property type="match status" value="1"/>
</dbReference>
<dbReference type="InterPro" id="IPR046357">
    <property type="entry name" value="PPIase_dom_sf"/>
</dbReference>
<reference evidence="12" key="1">
    <citation type="submission" date="2020-10" db="EMBL/GenBank/DDBJ databases">
        <title>Chromosome-scale genome assembly of the Allis shad, Alosa alosa.</title>
        <authorList>
            <person name="Margot Z."/>
            <person name="Christophe K."/>
            <person name="Cabau C."/>
            <person name="Louis A."/>
            <person name="Berthelot C."/>
            <person name="Parey E."/>
            <person name="Roest Crollius H."/>
            <person name="Montfort J."/>
            <person name="Robinson-Rechavi M."/>
            <person name="Bucao C."/>
            <person name="Bouchez O."/>
            <person name="Gislard M."/>
            <person name="Lluch J."/>
            <person name="Milhes M."/>
            <person name="Lampietro C."/>
            <person name="Lopez Roques C."/>
            <person name="Donnadieu C."/>
            <person name="Braasch I."/>
            <person name="Desvignes T."/>
            <person name="Postlethwait J."/>
            <person name="Bobe J."/>
            <person name="Guiguen Y."/>
        </authorList>
    </citation>
    <scope>NUCLEOTIDE SEQUENCE</scope>
    <source>
        <strain evidence="12">M-15738</strain>
        <tissue evidence="12">Blood</tissue>
    </source>
</reference>
<dbReference type="PANTHER" id="PTHR11242:SF2">
    <property type="entry name" value="ARYL-HYDROCARBON-INTERACTING PROTEIN-LIKE 1"/>
    <property type="match status" value="1"/>
</dbReference>
<evidence type="ECO:0000256" key="9">
    <source>
        <dbReference type="PROSITE-ProRule" id="PRU00339"/>
    </source>
</evidence>
<evidence type="ECO:0000256" key="2">
    <source>
        <dbReference type="ARBA" id="ARBA00004123"/>
    </source>
</evidence>
<dbReference type="Proteomes" id="UP000823561">
    <property type="component" value="Chromosome 15"/>
</dbReference>
<proteinExistence type="predicted"/>
<dbReference type="InterPro" id="IPR019734">
    <property type="entry name" value="TPR_rpt"/>
</dbReference>
<feature type="domain" description="AIP/AIPL N-terminal FKBP-type PPIase" evidence="11">
    <location>
        <begin position="29"/>
        <end position="155"/>
    </location>
</feature>
<comment type="function">
    <text evidence="1">May be important in protein trafficking and/or protein folding and stabilization.</text>
</comment>
<accession>A0AAV6G6Q5</accession>
<dbReference type="Gene3D" id="1.25.40.10">
    <property type="entry name" value="Tetratricopeptide repeat domain"/>
    <property type="match status" value="1"/>
</dbReference>
<dbReference type="FunFam" id="1.25.40.10:FF:000052">
    <property type="entry name" value="Aryl-hydrocarbon-interacting protein-like 1"/>
    <property type="match status" value="1"/>
</dbReference>
<evidence type="ECO:0000313" key="12">
    <source>
        <dbReference type="EMBL" id="KAG5269180.1"/>
    </source>
</evidence>
<keyword evidence="13" id="KW-1185">Reference proteome</keyword>
<keyword evidence="5" id="KW-0963">Cytoplasm</keyword>
<protein>
    <recommendedName>
        <fullName evidence="4">Aryl-hydrocarbon-interacting protein-like 1</fullName>
    </recommendedName>
</protein>
<dbReference type="PROSITE" id="PS50005">
    <property type="entry name" value="TPR"/>
    <property type="match status" value="1"/>
</dbReference>
<keyword evidence="8" id="KW-0539">Nucleus</keyword>
<dbReference type="SUPFAM" id="SSF54534">
    <property type="entry name" value="FKBP-like"/>
    <property type="match status" value="1"/>
</dbReference>
<gene>
    <name evidence="12" type="ORF">AALO_G00199170</name>
</gene>
<evidence type="ECO:0000256" key="8">
    <source>
        <dbReference type="ARBA" id="ARBA00023242"/>
    </source>
</evidence>
<dbReference type="SMART" id="SM00028">
    <property type="entry name" value="TPR"/>
    <property type="match status" value="2"/>
</dbReference>
<dbReference type="InterPro" id="IPR056277">
    <property type="entry name" value="PPIase_AIP"/>
</dbReference>
<dbReference type="InterPro" id="IPR011990">
    <property type="entry name" value="TPR-like_helical_dom_sf"/>
</dbReference>
<evidence type="ECO:0000256" key="7">
    <source>
        <dbReference type="ARBA" id="ARBA00022803"/>
    </source>
</evidence>
<dbReference type="InterPro" id="IPR039663">
    <property type="entry name" value="AIP/AIPL1/TTC9"/>
</dbReference>